<comment type="similarity">
    <text evidence="2">Belongs to the IL-17 family.</text>
</comment>
<feature type="region of interest" description="Disordered" evidence="5">
    <location>
        <begin position="15"/>
        <end position="50"/>
    </location>
</feature>
<evidence type="ECO:0000256" key="2">
    <source>
        <dbReference type="ARBA" id="ARBA00007236"/>
    </source>
</evidence>
<evidence type="ECO:0000256" key="3">
    <source>
        <dbReference type="ARBA" id="ARBA00022525"/>
    </source>
</evidence>
<dbReference type="Pfam" id="PF06083">
    <property type="entry name" value="IL17"/>
    <property type="match status" value="1"/>
</dbReference>
<dbReference type="AlphaFoldDB" id="A0A9Q1CQF6"/>
<keyword evidence="4" id="KW-0732">Signal</keyword>
<organism evidence="6 7">
    <name type="scientific">Holothuria leucospilota</name>
    <name type="common">Black long sea cucumber</name>
    <name type="synonym">Mertensiothuria leucospilota</name>
    <dbReference type="NCBI Taxonomy" id="206669"/>
    <lineage>
        <taxon>Eukaryota</taxon>
        <taxon>Metazoa</taxon>
        <taxon>Echinodermata</taxon>
        <taxon>Eleutherozoa</taxon>
        <taxon>Echinozoa</taxon>
        <taxon>Holothuroidea</taxon>
        <taxon>Aspidochirotacea</taxon>
        <taxon>Aspidochirotida</taxon>
        <taxon>Holothuriidae</taxon>
        <taxon>Holothuria</taxon>
    </lineage>
</organism>
<evidence type="ECO:0000256" key="1">
    <source>
        <dbReference type="ARBA" id="ARBA00004613"/>
    </source>
</evidence>
<reference evidence="6" key="1">
    <citation type="submission" date="2021-10" db="EMBL/GenBank/DDBJ databases">
        <title>Tropical sea cucumber genome reveals ecological adaptation and Cuvierian tubules defense mechanism.</title>
        <authorList>
            <person name="Chen T."/>
        </authorList>
    </citation>
    <scope>NUCLEOTIDE SEQUENCE</scope>
    <source>
        <strain evidence="6">Nanhai2018</strain>
        <tissue evidence="6">Muscle</tissue>
    </source>
</reference>
<dbReference type="SUPFAM" id="SSF57501">
    <property type="entry name" value="Cystine-knot cytokines"/>
    <property type="match status" value="1"/>
</dbReference>
<dbReference type="InterPro" id="IPR010345">
    <property type="entry name" value="IL-17_fam"/>
</dbReference>
<dbReference type="GO" id="GO:0005576">
    <property type="term" value="C:extracellular region"/>
    <property type="evidence" value="ECO:0007669"/>
    <property type="project" value="UniProtKB-SubCell"/>
</dbReference>
<feature type="compositionally biased region" description="Polar residues" evidence="5">
    <location>
        <begin position="16"/>
        <end position="29"/>
    </location>
</feature>
<dbReference type="Gene3D" id="2.10.90.10">
    <property type="entry name" value="Cystine-knot cytokines"/>
    <property type="match status" value="1"/>
</dbReference>
<evidence type="ECO:0000313" key="7">
    <source>
        <dbReference type="Proteomes" id="UP001152320"/>
    </source>
</evidence>
<dbReference type="InterPro" id="IPR029034">
    <property type="entry name" value="Cystine-knot_cytokine"/>
</dbReference>
<proteinExistence type="inferred from homology"/>
<keyword evidence="7" id="KW-1185">Reference proteome</keyword>
<dbReference type="GO" id="GO:0005125">
    <property type="term" value="F:cytokine activity"/>
    <property type="evidence" value="ECO:0007669"/>
    <property type="project" value="InterPro"/>
</dbReference>
<dbReference type="EMBL" id="JAIZAY010000001">
    <property type="protein sequence ID" value="KAJ8049481.1"/>
    <property type="molecule type" value="Genomic_DNA"/>
</dbReference>
<dbReference type="Proteomes" id="UP001152320">
    <property type="component" value="Chromosome 1"/>
</dbReference>
<sequence length="178" mass="19173">MVSVMGFVLDPKAEMTLQSSSPNQANDNNDAGHLAGKRHERSTEECRDPEDDELEAMLSTLTGNPGISSETIGETYSADSGECNTVREAEVQPGAPVNLRASCPWTMKFTCNKNRYPSKIHYAECACTDCNGGQGSCKPITQPQSVLYKTQGVDGVYQYTLSTVDVNVACVCSRSSTS</sequence>
<comment type="caution">
    <text evidence="6">The sequence shown here is derived from an EMBL/GenBank/DDBJ whole genome shotgun (WGS) entry which is preliminary data.</text>
</comment>
<accession>A0A9Q1CQF6</accession>
<keyword evidence="3" id="KW-0964">Secreted</keyword>
<name>A0A9Q1CQF6_HOLLE</name>
<gene>
    <name evidence="6" type="ORF">HOLleu_02247</name>
</gene>
<evidence type="ECO:0000256" key="4">
    <source>
        <dbReference type="ARBA" id="ARBA00022729"/>
    </source>
</evidence>
<evidence type="ECO:0000313" key="6">
    <source>
        <dbReference type="EMBL" id="KAJ8049481.1"/>
    </source>
</evidence>
<protein>
    <submittedName>
        <fullName evidence="6">Interleukin 17-like protein</fullName>
    </submittedName>
</protein>
<comment type="subcellular location">
    <subcellularLocation>
        <location evidence="1">Secreted</location>
    </subcellularLocation>
</comment>
<evidence type="ECO:0000256" key="5">
    <source>
        <dbReference type="SAM" id="MobiDB-lite"/>
    </source>
</evidence>